<comment type="caution">
    <text evidence="2">The sequence shown here is derived from an EMBL/GenBank/DDBJ whole genome shotgun (WGS) entry which is preliminary data.</text>
</comment>
<evidence type="ECO:0000256" key="1">
    <source>
        <dbReference type="SAM" id="Phobius"/>
    </source>
</evidence>
<protein>
    <submittedName>
        <fullName evidence="2">Uncharacterized protein</fullName>
    </submittedName>
</protein>
<name>A0ABP9N5E2_9HYPH</name>
<keyword evidence="1" id="KW-1133">Transmembrane helix</keyword>
<proteinExistence type="predicted"/>
<evidence type="ECO:0000313" key="2">
    <source>
        <dbReference type="EMBL" id="GAA5108699.1"/>
    </source>
</evidence>
<dbReference type="EMBL" id="BAABIZ010000011">
    <property type="protein sequence ID" value="GAA5108699.1"/>
    <property type="molecule type" value="Genomic_DNA"/>
</dbReference>
<reference evidence="3" key="1">
    <citation type="journal article" date="2019" name="Int. J. Syst. Evol. Microbiol.">
        <title>The Global Catalogue of Microorganisms (GCM) 10K type strain sequencing project: providing services to taxonomists for standard genome sequencing and annotation.</title>
        <authorList>
            <consortium name="The Broad Institute Genomics Platform"/>
            <consortium name="The Broad Institute Genome Sequencing Center for Infectious Disease"/>
            <person name="Wu L."/>
            <person name="Ma J."/>
        </authorList>
    </citation>
    <scope>NUCLEOTIDE SEQUENCE [LARGE SCALE GENOMIC DNA]</scope>
    <source>
        <strain evidence="3">JCM 17712</strain>
    </source>
</reference>
<dbReference type="Proteomes" id="UP001500864">
    <property type="component" value="Unassembled WGS sequence"/>
</dbReference>
<gene>
    <name evidence="2" type="ORF">GCM10023261_11110</name>
</gene>
<keyword evidence="1" id="KW-0472">Membrane</keyword>
<feature type="transmembrane region" description="Helical" evidence="1">
    <location>
        <begin position="30"/>
        <end position="48"/>
    </location>
</feature>
<sequence length="57" mass="6208">MRMSADIPNRENAPCAYVAVHNPKTFKNAFFLPSLVALSMISAIFGPGKINKIKGDD</sequence>
<keyword evidence="3" id="KW-1185">Reference proteome</keyword>
<accession>A0ABP9N5E2</accession>
<organism evidence="2 3">
    <name type="scientific">Bartonella jaculi</name>
    <dbReference type="NCBI Taxonomy" id="686226"/>
    <lineage>
        <taxon>Bacteria</taxon>
        <taxon>Pseudomonadati</taxon>
        <taxon>Pseudomonadota</taxon>
        <taxon>Alphaproteobacteria</taxon>
        <taxon>Hyphomicrobiales</taxon>
        <taxon>Bartonellaceae</taxon>
        <taxon>Bartonella</taxon>
    </lineage>
</organism>
<keyword evidence="1" id="KW-0812">Transmembrane</keyword>
<evidence type="ECO:0000313" key="3">
    <source>
        <dbReference type="Proteomes" id="UP001500864"/>
    </source>
</evidence>